<evidence type="ECO:0000313" key="9">
    <source>
        <dbReference type="EMBL" id="MDV5087288.1"/>
    </source>
</evidence>
<dbReference type="InterPro" id="IPR052017">
    <property type="entry name" value="TSUP"/>
</dbReference>
<dbReference type="Pfam" id="PF01925">
    <property type="entry name" value="TauE"/>
    <property type="match status" value="1"/>
</dbReference>
<keyword evidence="10" id="KW-1185">Reference proteome</keyword>
<evidence type="ECO:0000256" key="2">
    <source>
        <dbReference type="ARBA" id="ARBA00009142"/>
    </source>
</evidence>
<comment type="similarity">
    <text evidence="2 8">Belongs to the 4-toluene sulfonate uptake permease (TSUP) (TC 2.A.102) family.</text>
</comment>
<reference evidence="9 10" key="1">
    <citation type="submission" date="2023-10" db="EMBL/GenBank/DDBJ databases">
        <title>Veillonella sp. nov., isolated from a pig farm feces dump.</title>
        <authorList>
            <person name="Chang Y.-H."/>
        </authorList>
    </citation>
    <scope>NUCLEOTIDE SEQUENCE [LARGE SCALE GENOMIC DNA]</scope>
    <source>
        <strain evidence="9 10">YH-vei2233</strain>
    </source>
</reference>
<evidence type="ECO:0000256" key="1">
    <source>
        <dbReference type="ARBA" id="ARBA00004651"/>
    </source>
</evidence>
<comment type="subcellular location">
    <subcellularLocation>
        <location evidence="1 8">Cell membrane</location>
        <topology evidence="1 8">Multi-pass membrane protein</topology>
    </subcellularLocation>
</comment>
<dbReference type="Proteomes" id="UP001272515">
    <property type="component" value="Unassembled WGS sequence"/>
</dbReference>
<keyword evidence="5 8" id="KW-0812">Transmembrane</keyword>
<feature type="transmembrane region" description="Helical" evidence="8">
    <location>
        <begin position="101"/>
        <end position="118"/>
    </location>
</feature>
<evidence type="ECO:0000256" key="4">
    <source>
        <dbReference type="ARBA" id="ARBA00022475"/>
    </source>
</evidence>
<organism evidence="9 10">
    <name type="scientific">Veillonella absiana</name>
    <dbReference type="NCBI Taxonomy" id="3079305"/>
    <lineage>
        <taxon>Bacteria</taxon>
        <taxon>Bacillati</taxon>
        <taxon>Bacillota</taxon>
        <taxon>Negativicutes</taxon>
        <taxon>Veillonellales</taxon>
        <taxon>Veillonellaceae</taxon>
        <taxon>Veillonella</taxon>
    </lineage>
</organism>
<feature type="transmembrane region" description="Helical" evidence="8">
    <location>
        <begin position="232"/>
        <end position="251"/>
    </location>
</feature>
<accession>A0ABU3Z5U4</accession>
<evidence type="ECO:0000256" key="7">
    <source>
        <dbReference type="ARBA" id="ARBA00023136"/>
    </source>
</evidence>
<dbReference type="PANTHER" id="PTHR30269:SF0">
    <property type="entry name" value="MEMBRANE TRANSPORTER PROTEIN YFCA-RELATED"/>
    <property type="match status" value="1"/>
</dbReference>
<feature type="transmembrane region" description="Helical" evidence="8">
    <location>
        <begin position="191"/>
        <end position="220"/>
    </location>
</feature>
<keyword evidence="7 8" id="KW-0472">Membrane</keyword>
<evidence type="ECO:0000256" key="6">
    <source>
        <dbReference type="ARBA" id="ARBA00022989"/>
    </source>
</evidence>
<feature type="transmembrane region" description="Helical" evidence="8">
    <location>
        <begin position="139"/>
        <end position="171"/>
    </location>
</feature>
<dbReference type="EMBL" id="JAWJZB010000001">
    <property type="protein sequence ID" value="MDV5087288.1"/>
    <property type="molecule type" value="Genomic_DNA"/>
</dbReference>
<keyword evidence="3" id="KW-0813">Transport</keyword>
<dbReference type="RefSeq" id="WP_317329159.1">
    <property type="nucleotide sequence ID" value="NZ_JAWJZA010000016.1"/>
</dbReference>
<dbReference type="InterPro" id="IPR002781">
    <property type="entry name" value="TM_pro_TauE-like"/>
</dbReference>
<proteinExistence type="inferred from homology"/>
<feature type="transmembrane region" description="Helical" evidence="8">
    <location>
        <begin position="6"/>
        <end position="31"/>
    </location>
</feature>
<keyword evidence="6 8" id="KW-1133">Transmembrane helix</keyword>
<evidence type="ECO:0000256" key="5">
    <source>
        <dbReference type="ARBA" id="ARBA00022692"/>
    </source>
</evidence>
<protein>
    <recommendedName>
        <fullName evidence="8">Probable membrane transporter protein</fullName>
    </recommendedName>
</protein>
<gene>
    <name evidence="9" type="ORF">RVY80_00240</name>
</gene>
<comment type="caution">
    <text evidence="9">The sequence shown here is derived from an EMBL/GenBank/DDBJ whole genome shotgun (WGS) entry which is preliminary data.</text>
</comment>
<feature type="transmembrane region" description="Helical" evidence="8">
    <location>
        <begin position="76"/>
        <end position="95"/>
    </location>
</feature>
<name>A0ABU3Z5U4_9FIRM</name>
<sequence>MDSELIRYLIVCPLVFLAGFVDAMAGGGGFISLPGYLLTGMPVHLAIGTNKLSSSMGTTLATWRLARNGFIPWKQALFAVISALIGSQMGAYIALLIDAHIFKILMLVIIPLTSWYVFRSHSLGATEETSGKVVNHKNLICMAIGLVMGIYDGFYGPGTGTFMLLAFMGLANMNIKEANGITKAANLTTNFGALYVFLTHGTVDLMLGLTAGLFSIAGNYLGTRQFIGKQSFSVRPIILLVLTIFFVKTLMELI</sequence>
<evidence type="ECO:0000313" key="10">
    <source>
        <dbReference type="Proteomes" id="UP001272515"/>
    </source>
</evidence>
<dbReference type="PANTHER" id="PTHR30269">
    <property type="entry name" value="TRANSMEMBRANE PROTEIN YFCA"/>
    <property type="match status" value="1"/>
</dbReference>
<evidence type="ECO:0000256" key="8">
    <source>
        <dbReference type="RuleBase" id="RU363041"/>
    </source>
</evidence>
<keyword evidence="4 8" id="KW-1003">Cell membrane</keyword>
<evidence type="ECO:0000256" key="3">
    <source>
        <dbReference type="ARBA" id="ARBA00022448"/>
    </source>
</evidence>